<dbReference type="RefSeq" id="WP_252081876.1">
    <property type="nucleotide sequence ID" value="NZ_CP092418.1"/>
</dbReference>
<dbReference type="Gene3D" id="1.10.260.40">
    <property type="entry name" value="lambda repressor-like DNA-binding domains"/>
    <property type="match status" value="1"/>
</dbReference>
<dbReference type="SMART" id="SM00530">
    <property type="entry name" value="HTH_XRE"/>
    <property type="match status" value="1"/>
</dbReference>
<dbReference type="InterPro" id="IPR010982">
    <property type="entry name" value="Lambda_DNA-bd_dom_sf"/>
</dbReference>
<organism evidence="2 3">
    <name type="scientific">Microbulbifer variabilis</name>
    <dbReference type="NCBI Taxonomy" id="266805"/>
    <lineage>
        <taxon>Bacteria</taxon>
        <taxon>Pseudomonadati</taxon>
        <taxon>Pseudomonadota</taxon>
        <taxon>Gammaproteobacteria</taxon>
        <taxon>Cellvibrionales</taxon>
        <taxon>Microbulbiferaceae</taxon>
        <taxon>Microbulbifer</taxon>
    </lineage>
</organism>
<dbReference type="Proteomes" id="UP001055658">
    <property type="component" value="Chromosome"/>
</dbReference>
<dbReference type="EMBL" id="CP092418">
    <property type="protein sequence ID" value="USD19782.1"/>
    <property type="molecule type" value="Genomic_DNA"/>
</dbReference>
<protein>
    <submittedName>
        <fullName evidence="2">Helix-turn-helix domain-containing protein</fullName>
    </submittedName>
</protein>
<proteinExistence type="predicted"/>
<sequence length="118" mass="13248">MNKTKLSDIHRRRISIANRLRECRICAEITGRDLANRIGIPAYTLSKMEAGQQTIPVELLAAWCDALGISTNEALGIHETEGGSLAELVKQFRKLSSRGRELVLGHIKLVEEIERKNR</sequence>
<dbReference type="PROSITE" id="PS50943">
    <property type="entry name" value="HTH_CROC1"/>
    <property type="match status" value="1"/>
</dbReference>
<dbReference type="SUPFAM" id="SSF47413">
    <property type="entry name" value="lambda repressor-like DNA-binding domains"/>
    <property type="match status" value="1"/>
</dbReference>
<reference evidence="2" key="1">
    <citation type="submission" date="2022-02" db="EMBL/GenBank/DDBJ databases">
        <title>Coral-associated bacteria.</title>
        <authorList>
            <person name="Tang K."/>
            <person name="Wang X."/>
        </authorList>
    </citation>
    <scope>NUCLEOTIDE SEQUENCE</scope>
    <source>
        <strain evidence="2">SCSIO 43006</strain>
    </source>
</reference>
<gene>
    <name evidence="2" type="ORF">MJO52_11880</name>
</gene>
<dbReference type="Pfam" id="PF13560">
    <property type="entry name" value="HTH_31"/>
    <property type="match status" value="1"/>
</dbReference>
<dbReference type="CDD" id="cd00093">
    <property type="entry name" value="HTH_XRE"/>
    <property type="match status" value="1"/>
</dbReference>
<evidence type="ECO:0000313" key="2">
    <source>
        <dbReference type="EMBL" id="USD19782.1"/>
    </source>
</evidence>
<name>A0ABY4V6I5_9GAMM</name>
<keyword evidence="3" id="KW-1185">Reference proteome</keyword>
<dbReference type="InterPro" id="IPR001387">
    <property type="entry name" value="Cro/C1-type_HTH"/>
</dbReference>
<evidence type="ECO:0000313" key="3">
    <source>
        <dbReference type="Proteomes" id="UP001055658"/>
    </source>
</evidence>
<accession>A0ABY4V6I5</accession>
<evidence type="ECO:0000259" key="1">
    <source>
        <dbReference type="PROSITE" id="PS50943"/>
    </source>
</evidence>
<feature type="domain" description="HTH cro/C1-type" evidence="1">
    <location>
        <begin position="20"/>
        <end position="74"/>
    </location>
</feature>